<evidence type="ECO:0000256" key="1">
    <source>
        <dbReference type="ARBA" id="ARBA00004141"/>
    </source>
</evidence>
<dbReference type="STRING" id="767434.Fraau_0498"/>
<accession>H8L4R2</accession>
<feature type="transmembrane region" description="Helical" evidence="6">
    <location>
        <begin position="133"/>
        <end position="151"/>
    </location>
</feature>
<dbReference type="AlphaFoldDB" id="H8L4R2"/>
<dbReference type="InterPro" id="IPR051533">
    <property type="entry name" value="WaaL-like"/>
</dbReference>
<feature type="transmembrane region" description="Helical" evidence="6">
    <location>
        <begin position="268"/>
        <end position="284"/>
    </location>
</feature>
<keyword evidence="9" id="KW-1185">Reference proteome</keyword>
<feature type="transmembrane region" description="Helical" evidence="6">
    <location>
        <begin position="31"/>
        <end position="55"/>
    </location>
</feature>
<feature type="transmembrane region" description="Helical" evidence="6">
    <location>
        <begin position="6"/>
        <end position="24"/>
    </location>
</feature>
<dbReference type="PANTHER" id="PTHR37422">
    <property type="entry name" value="TEICHURONIC ACID BIOSYNTHESIS PROTEIN TUAE"/>
    <property type="match status" value="1"/>
</dbReference>
<dbReference type="EMBL" id="CP003350">
    <property type="protein sequence ID" value="AFC84985.1"/>
    <property type="molecule type" value="Genomic_DNA"/>
</dbReference>
<gene>
    <name evidence="8" type="ordered locus">Fraau_0498</name>
</gene>
<keyword evidence="8" id="KW-0436">Ligase</keyword>
<feature type="transmembrane region" description="Helical" evidence="6">
    <location>
        <begin position="247"/>
        <end position="262"/>
    </location>
</feature>
<feature type="transmembrane region" description="Helical" evidence="6">
    <location>
        <begin position="158"/>
        <end position="179"/>
    </location>
</feature>
<feature type="transmembrane region" description="Helical" evidence="6">
    <location>
        <begin position="425"/>
        <end position="444"/>
    </location>
</feature>
<feature type="transmembrane region" description="Helical" evidence="6">
    <location>
        <begin position="291"/>
        <end position="308"/>
    </location>
</feature>
<dbReference type="RefSeq" id="WP_014401991.1">
    <property type="nucleotide sequence ID" value="NC_017033.1"/>
</dbReference>
<evidence type="ECO:0000256" key="4">
    <source>
        <dbReference type="ARBA" id="ARBA00023136"/>
    </source>
</evidence>
<organism evidence="8 9">
    <name type="scientific">Frateuria aurantia (strain ATCC 33424 / DSM 6220 / KCTC 2777 / LMG 1558 / NBRC 3245 / NCIMB 13370)</name>
    <name type="common">Acetobacter aurantius</name>
    <dbReference type="NCBI Taxonomy" id="767434"/>
    <lineage>
        <taxon>Bacteria</taxon>
        <taxon>Pseudomonadati</taxon>
        <taxon>Pseudomonadota</taxon>
        <taxon>Gammaproteobacteria</taxon>
        <taxon>Lysobacterales</taxon>
        <taxon>Rhodanobacteraceae</taxon>
        <taxon>Frateuria</taxon>
    </lineage>
</organism>
<dbReference type="GO" id="GO:0016020">
    <property type="term" value="C:membrane"/>
    <property type="evidence" value="ECO:0007669"/>
    <property type="project" value="UniProtKB-SubCell"/>
</dbReference>
<feature type="region of interest" description="Disordered" evidence="5">
    <location>
        <begin position="449"/>
        <end position="477"/>
    </location>
</feature>
<dbReference type="GO" id="GO:0016874">
    <property type="term" value="F:ligase activity"/>
    <property type="evidence" value="ECO:0007669"/>
    <property type="project" value="UniProtKB-KW"/>
</dbReference>
<keyword evidence="3 6" id="KW-1133">Transmembrane helix</keyword>
<reference evidence="8" key="1">
    <citation type="submission" date="2012-02" db="EMBL/GenBank/DDBJ databases">
        <title>The complete genome of Frateuria aurantia DSM 6220.</title>
        <authorList>
            <consortium name="US DOE Joint Genome Institute (JGI-PGF)"/>
            <person name="Lucas S."/>
            <person name="Copeland A."/>
            <person name="Lapidus A."/>
            <person name="Glavina del Rio T."/>
            <person name="Dalin E."/>
            <person name="Tice H."/>
            <person name="Bruce D."/>
            <person name="Goodwin L."/>
            <person name="Pitluck S."/>
            <person name="Peters L."/>
            <person name="Ovchinnikova G."/>
            <person name="Teshima H."/>
            <person name="Kyrpides N."/>
            <person name="Mavromatis K."/>
            <person name="Ivanova N."/>
            <person name="Brettin T."/>
            <person name="Detter J.C."/>
            <person name="Han C."/>
            <person name="Larimer F."/>
            <person name="Land M."/>
            <person name="Hauser L."/>
            <person name="Markowitz V."/>
            <person name="Cheng J.-F."/>
            <person name="Hugenholtz P."/>
            <person name="Woyke T."/>
            <person name="Wu D."/>
            <person name="Brambilla E."/>
            <person name="Klenk H.-P."/>
            <person name="Eisen J.A."/>
        </authorList>
    </citation>
    <scope>NUCLEOTIDE SEQUENCE</scope>
    <source>
        <strain evidence="8">DSM 6220</strain>
    </source>
</reference>
<evidence type="ECO:0000256" key="5">
    <source>
        <dbReference type="SAM" id="MobiDB-lite"/>
    </source>
</evidence>
<evidence type="ECO:0000256" key="2">
    <source>
        <dbReference type="ARBA" id="ARBA00022692"/>
    </source>
</evidence>
<evidence type="ECO:0000256" key="6">
    <source>
        <dbReference type="SAM" id="Phobius"/>
    </source>
</evidence>
<dbReference type="KEGG" id="fau:Fraau_0498"/>
<dbReference type="Pfam" id="PF04932">
    <property type="entry name" value="Wzy_C"/>
    <property type="match status" value="1"/>
</dbReference>
<keyword evidence="4 6" id="KW-0472">Membrane</keyword>
<dbReference type="PANTHER" id="PTHR37422:SF23">
    <property type="entry name" value="TEICHURONIC ACID BIOSYNTHESIS PROTEIN TUAE"/>
    <property type="match status" value="1"/>
</dbReference>
<feature type="domain" description="O-antigen ligase-related" evidence="7">
    <location>
        <begin position="252"/>
        <end position="380"/>
    </location>
</feature>
<dbReference type="InterPro" id="IPR007016">
    <property type="entry name" value="O-antigen_ligase-rel_domated"/>
</dbReference>
<comment type="subcellular location">
    <subcellularLocation>
        <location evidence="1">Membrane</location>
        <topology evidence="1">Multi-pass membrane protein</topology>
    </subcellularLocation>
</comment>
<sequence length="477" mass="52088">MTTRPLAILALLCGLLFGGLLVFVPPGTFLLALIAVIVGLLVLRTPFYGLAGFALSATFMPLATVRLGVRITVCEALLAAAWAGTAWQLFTQQLQWHWGRTEKALALLMVFSVIPFLVGQVTIHAEGNGTVNWIRWLLNLSTLWLVPLLLPDRRRREWLVNLLLLGNLAMLVVSLGMFARHRNALDMIPLLKHLHYAHPEAMQDIFGGMRNRLGTPWVHPNLSGGALILFAPLAMVLALVRRGWGRVLALAVAVLAAVAIVLTGSRGALLSMAVVLLWMAWTGIPTSRRLIVGGLALSVAMALFYPPLQKRLSTMFDSSNASTEVRMDEYRHFPQAMARYPLGIGFKTDPPVPGSGLLGISNLWLNYIYKIGLPGMLLFCVVLGRWWRETRPQGRTQRPTPANAVWLGSLAGLGGALLTGVFDHYYSFTMVLVALFWLMLGLNLQGARQRPDSTTAGPPPEADPDLTARLGPPGGLP</sequence>
<dbReference type="Proteomes" id="UP000005234">
    <property type="component" value="Chromosome"/>
</dbReference>
<feature type="transmembrane region" description="Helical" evidence="6">
    <location>
        <begin position="102"/>
        <end position="121"/>
    </location>
</feature>
<dbReference type="HOGENOM" id="CLU_573486_0_0_6"/>
<proteinExistence type="predicted"/>
<evidence type="ECO:0000256" key="3">
    <source>
        <dbReference type="ARBA" id="ARBA00022989"/>
    </source>
</evidence>
<protein>
    <submittedName>
        <fullName evidence="8">O-Antigen ligase</fullName>
    </submittedName>
</protein>
<keyword evidence="2 6" id="KW-0812">Transmembrane</keyword>
<evidence type="ECO:0000259" key="7">
    <source>
        <dbReference type="Pfam" id="PF04932"/>
    </source>
</evidence>
<dbReference type="OrthoDB" id="7026333at2"/>
<feature type="transmembrane region" description="Helical" evidence="6">
    <location>
        <begin position="367"/>
        <end position="388"/>
    </location>
</feature>
<feature type="transmembrane region" description="Helical" evidence="6">
    <location>
        <begin position="400"/>
        <end position="419"/>
    </location>
</feature>
<evidence type="ECO:0000313" key="8">
    <source>
        <dbReference type="EMBL" id="AFC84985.1"/>
    </source>
</evidence>
<evidence type="ECO:0000313" key="9">
    <source>
        <dbReference type="Proteomes" id="UP000005234"/>
    </source>
</evidence>
<name>H8L4R2_FRAAD</name>
<feature type="transmembrane region" description="Helical" evidence="6">
    <location>
        <begin position="222"/>
        <end position="240"/>
    </location>
</feature>
<dbReference type="eggNOG" id="COG3307">
    <property type="taxonomic scope" value="Bacteria"/>
</dbReference>